<dbReference type="InterPro" id="IPR010977">
    <property type="entry name" value="Aromatic_deC"/>
</dbReference>
<organism evidence="12 13">
    <name type="scientific">Paragonimus heterotremus</name>
    <dbReference type="NCBI Taxonomy" id="100268"/>
    <lineage>
        <taxon>Eukaryota</taxon>
        <taxon>Metazoa</taxon>
        <taxon>Spiralia</taxon>
        <taxon>Lophotrochozoa</taxon>
        <taxon>Platyhelminthes</taxon>
        <taxon>Trematoda</taxon>
        <taxon>Digenea</taxon>
        <taxon>Plagiorchiida</taxon>
        <taxon>Troglotremata</taxon>
        <taxon>Troglotrematidae</taxon>
        <taxon>Paragonimus</taxon>
    </lineage>
</organism>
<keyword evidence="13" id="KW-1185">Reference proteome</keyword>
<dbReference type="EMBL" id="LUCH01004276">
    <property type="protein sequence ID" value="KAF5399186.1"/>
    <property type="molecule type" value="Genomic_DNA"/>
</dbReference>
<evidence type="ECO:0000256" key="7">
    <source>
        <dbReference type="ARBA" id="ARBA00038886"/>
    </source>
</evidence>
<dbReference type="SUPFAM" id="SSF53383">
    <property type="entry name" value="PLP-dependent transferases"/>
    <property type="match status" value="1"/>
</dbReference>
<dbReference type="GO" id="GO:0005737">
    <property type="term" value="C:cytoplasm"/>
    <property type="evidence" value="ECO:0007669"/>
    <property type="project" value="TreeGrafter"/>
</dbReference>
<dbReference type="PANTHER" id="PTHR11999">
    <property type="entry name" value="GROUP II PYRIDOXAL-5-PHOSPHATE DECARBOXYLASE"/>
    <property type="match status" value="1"/>
</dbReference>
<keyword evidence="4" id="KW-0210">Decarboxylase</keyword>
<comment type="caution">
    <text evidence="12">The sequence shown here is derived from an EMBL/GenBank/DDBJ whole genome shotgun (WGS) entry which is preliminary data.</text>
</comment>
<dbReference type="InterPro" id="IPR002129">
    <property type="entry name" value="PyrdxlP-dep_de-COase"/>
</dbReference>
<evidence type="ECO:0000256" key="5">
    <source>
        <dbReference type="ARBA" id="ARBA00022898"/>
    </source>
</evidence>
<dbReference type="FunFam" id="1.20.1340.10:FF:000001">
    <property type="entry name" value="Histidine decarboxylase"/>
    <property type="match status" value="1"/>
</dbReference>
<accession>A0A8J4WGD8</accession>
<keyword evidence="5 10" id="KW-0663">Pyridoxal phosphate</keyword>
<protein>
    <recommendedName>
        <fullName evidence="8">Aromatic-L-amino-acid decarboxylase</fullName>
        <ecNumber evidence="7">4.1.1.28</ecNumber>
    </recommendedName>
    <alternativeName>
        <fullName evidence="9">DOPA decarboxylase</fullName>
    </alternativeName>
</protein>
<evidence type="ECO:0000256" key="6">
    <source>
        <dbReference type="ARBA" id="ARBA00023239"/>
    </source>
</evidence>
<comment type="cofactor">
    <cofactor evidence="1 10 11">
        <name>pyridoxal 5'-phosphate</name>
        <dbReference type="ChEBI" id="CHEBI:597326"/>
    </cofactor>
</comment>
<dbReference type="Gene3D" id="1.20.1340.10">
    <property type="entry name" value="dopa decarboxylase, N-terminal domain"/>
    <property type="match status" value="1"/>
</dbReference>
<dbReference type="PRINTS" id="PR00800">
    <property type="entry name" value="YHDCRBOXLASE"/>
</dbReference>
<dbReference type="AlphaFoldDB" id="A0A8J4WGD8"/>
<evidence type="ECO:0000256" key="11">
    <source>
        <dbReference type="RuleBase" id="RU000382"/>
    </source>
</evidence>
<reference evidence="12" key="1">
    <citation type="submission" date="2019-05" db="EMBL/GenBank/DDBJ databases">
        <title>Annotation for the trematode Paragonimus heterotremus.</title>
        <authorList>
            <person name="Choi Y.-J."/>
        </authorList>
    </citation>
    <scope>NUCLEOTIDE SEQUENCE</scope>
    <source>
        <strain evidence="12">LC</strain>
    </source>
</reference>
<dbReference type="Gene3D" id="3.40.640.10">
    <property type="entry name" value="Type I PLP-dependent aspartate aminotransferase-like (Major domain)"/>
    <property type="match status" value="1"/>
</dbReference>
<dbReference type="Proteomes" id="UP000748531">
    <property type="component" value="Unassembled WGS sequence"/>
</dbReference>
<dbReference type="GO" id="GO:0042423">
    <property type="term" value="P:catecholamine biosynthetic process"/>
    <property type="evidence" value="ECO:0007669"/>
    <property type="project" value="UniProtKB-KW"/>
</dbReference>
<dbReference type="GO" id="GO:0006520">
    <property type="term" value="P:amino acid metabolic process"/>
    <property type="evidence" value="ECO:0007669"/>
    <property type="project" value="InterPro"/>
</dbReference>
<keyword evidence="3" id="KW-0127">Catecholamine biosynthesis</keyword>
<evidence type="ECO:0000256" key="8">
    <source>
        <dbReference type="ARBA" id="ARBA00040968"/>
    </source>
</evidence>
<evidence type="ECO:0000256" key="10">
    <source>
        <dbReference type="PIRSR" id="PIRSR602129-50"/>
    </source>
</evidence>
<evidence type="ECO:0000256" key="4">
    <source>
        <dbReference type="ARBA" id="ARBA00022793"/>
    </source>
</evidence>
<name>A0A8J4WGD8_9TREM</name>
<comment type="similarity">
    <text evidence="11">Belongs to the group II decarboxylase family.</text>
</comment>
<dbReference type="GO" id="GO:0030170">
    <property type="term" value="F:pyridoxal phosphate binding"/>
    <property type="evidence" value="ECO:0007669"/>
    <property type="project" value="InterPro"/>
</dbReference>
<proteinExistence type="inferred from homology"/>
<gene>
    <name evidence="12" type="ORF">PHET_07482</name>
</gene>
<evidence type="ECO:0000313" key="13">
    <source>
        <dbReference type="Proteomes" id="UP000748531"/>
    </source>
</evidence>
<evidence type="ECO:0000313" key="12">
    <source>
        <dbReference type="EMBL" id="KAF5399186.1"/>
    </source>
</evidence>
<comment type="subunit">
    <text evidence="2">Homodimer.</text>
</comment>
<keyword evidence="6 11" id="KW-0456">Lyase</keyword>
<dbReference type="InterPro" id="IPR015424">
    <property type="entry name" value="PyrdxlP-dep_Trfase"/>
</dbReference>
<dbReference type="GO" id="GO:0019752">
    <property type="term" value="P:carboxylic acid metabolic process"/>
    <property type="evidence" value="ECO:0007669"/>
    <property type="project" value="InterPro"/>
</dbReference>
<sequence length="337" mass="37506">MTESTEVTTTGLIDNEDDLFCAHVLNHGEFRESGCDMVHYVANYLETIENRKVFPVILPGYMAPLLPKEAPKDPESWEEIMLDIERVIMPGITHWQHPHFHAYFPAGTSYPSMCADILTNGIGCIGFTWASSPACTELEVVMMDWLAKMLQLPEQFLSGGNGGGVIQGSCSESTLVALFGARNVAIRKYQQQHPEASVYDAASKLVGYYSDQAHSSVERAGLISMLRLRPIRTGSTHELIGIDLRTAIEEDVSNGFMPFFCVATLGTTASCAFDRLQEIGPVCEQYDIWLHVDAAYSGSSFICPEYRVLLTGIEYAMSFVFNPHKWLLVNFDCSCVW</sequence>
<dbReference type="EC" id="4.1.1.28" evidence="7"/>
<evidence type="ECO:0000256" key="9">
    <source>
        <dbReference type="ARBA" id="ARBA00041275"/>
    </source>
</evidence>
<dbReference type="GO" id="GO:0004058">
    <property type="term" value="F:aromatic-L-amino-acid decarboxylase activity"/>
    <property type="evidence" value="ECO:0007669"/>
    <property type="project" value="UniProtKB-EC"/>
</dbReference>
<evidence type="ECO:0000256" key="1">
    <source>
        <dbReference type="ARBA" id="ARBA00001933"/>
    </source>
</evidence>
<feature type="modified residue" description="N6-(pyridoxal phosphate)lysine" evidence="10">
    <location>
        <position position="325"/>
    </location>
</feature>
<evidence type="ECO:0000256" key="3">
    <source>
        <dbReference type="ARBA" id="ARBA00022584"/>
    </source>
</evidence>
<dbReference type="OrthoDB" id="639767at2759"/>
<dbReference type="GO" id="GO:0042427">
    <property type="term" value="P:serotonin biosynthetic process"/>
    <property type="evidence" value="ECO:0007669"/>
    <property type="project" value="TreeGrafter"/>
</dbReference>
<dbReference type="Pfam" id="PF00282">
    <property type="entry name" value="Pyridoxal_deC"/>
    <property type="match status" value="1"/>
</dbReference>
<dbReference type="PANTHER" id="PTHR11999:SF167">
    <property type="entry name" value="AROMATIC-L-AMINO-ACID DECARBOXYLASE"/>
    <property type="match status" value="1"/>
</dbReference>
<evidence type="ECO:0000256" key="2">
    <source>
        <dbReference type="ARBA" id="ARBA00011738"/>
    </source>
</evidence>
<dbReference type="InterPro" id="IPR015421">
    <property type="entry name" value="PyrdxlP-dep_Trfase_major"/>
</dbReference>